<dbReference type="Gene3D" id="3.30.700.10">
    <property type="entry name" value="Glycoprotein, Type 4 Pilin"/>
    <property type="match status" value="1"/>
</dbReference>
<evidence type="ECO:0000256" key="3">
    <source>
        <dbReference type="ARBA" id="ARBA00020042"/>
    </source>
</evidence>
<dbReference type="GO" id="GO:0015628">
    <property type="term" value="P:protein secretion by the type II secretion system"/>
    <property type="evidence" value="ECO:0007669"/>
    <property type="project" value="InterPro"/>
</dbReference>
<dbReference type="AlphaFoldDB" id="A0A1F6GVP9"/>
<name>A0A1F6GVP9_9PROT</name>
<evidence type="ECO:0000259" key="11">
    <source>
        <dbReference type="Pfam" id="PF08334"/>
    </source>
</evidence>
<feature type="domain" description="Type II secretion system protein GspG C-terminal" evidence="11">
    <location>
        <begin position="37"/>
        <end position="143"/>
    </location>
</feature>
<evidence type="ECO:0000256" key="2">
    <source>
        <dbReference type="ARBA" id="ARBA00009984"/>
    </source>
</evidence>
<evidence type="ECO:0000256" key="7">
    <source>
        <dbReference type="ARBA" id="ARBA00022692"/>
    </source>
</evidence>
<evidence type="ECO:0000313" key="12">
    <source>
        <dbReference type="EMBL" id="OGH02121.1"/>
    </source>
</evidence>
<evidence type="ECO:0000256" key="6">
    <source>
        <dbReference type="ARBA" id="ARBA00022519"/>
    </source>
</evidence>
<evidence type="ECO:0000256" key="8">
    <source>
        <dbReference type="ARBA" id="ARBA00022989"/>
    </source>
</evidence>
<dbReference type="NCBIfam" id="TIGR02532">
    <property type="entry name" value="IV_pilin_GFxxxE"/>
    <property type="match status" value="1"/>
</dbReference>
<sequence>MAQKRFRFHRKPGFSFIEILIVIVIMAGIAALVGPALFSKLDESKVDQAKIQMKNLAGALELYRLDNSGYPSSEQGLAALIQKPTLGMVPQNWRGPYLNSKSLPTDPWGGDYAYLSDGTAFELKCLGSDRVVGGEGLAQDLLNE</sequence>
<organism evidence="12 13">
    <name type="scientific">Candidatus Lambdaproteobacteria bacterium RIFOXYD2_FULL_56_26</name>
    <dbReference type="NCBI Taxonomy" id="1817773"/>
    <lineage>
        <taxon>Bacteria</taxon>
        <taxon>Pseudomonadati</taxon>
        <taxon>Pseudomonadota</taxon>
        <taxon>Candidatus Lambdaproteobacteria</taxon>
    </lineage>
</organism>
<keyword evidence="6" id="KW-0997">Cell inner membrane</keyword>
<dbReference type="InterPro" id="IPR045584">
    <property type="entry name" value="Pilin-like"/>
</dbReference>
<keyword evidence="9 10" id="KW-0472">Membrane</keyword>
<evidence type="ECO:0000256" key="9">
    <source>
        <dbReference type="ARBA" id="ARBA00023136"/>
    </source>
</evidence>
<comment type="similarity">
    <text evidence="2">Belongs to the GSP G family.</text>
</comment>
<dbReference type="NCBIfam" id="TIGR01710">
    <property type="entry name" value="typeII_sec_gspG"/>
    <property type="match status" value="1"/>
</dbReference>
<evidence type="ECO:0000256" key="5">
    <source>
        <dbReference type="ARBA" id="ARBA00022481"/>
    </source>
</evidence>
<reference evidence="12 13" key="1">
    <citation type="journal article" date="2016" name="Nat. Commun.">
        <title>Thousands of microbial genomes shed light on interconnected biogeochemical processes in an aquifer system.</title>
        <authorList>
            <person name="Anantharaman K."/>
            <person name="Brown C.T."/>
            <person name="Hug L.A."/>
            <person name="Sharon I."/>
            <person name="Castelle C.J."/>
            <person name="Probst A.J."/>
            <person name="Thomas B.C."/>
            <person name="Singh A."/>
            <person name="Wilkins M.J."/>
            <person name="Karaoz U."/>
            <person name="Brodie E.L."/>
            <person name="Williams K.H."/>
            <person name="Hubbard S.S."/>
            <person name="Banfield J.F."/>
        </authorList>
    </citation>
    <scope>NUCLEOTIDE SEQUENCE [LARGE SCALE GENOMIC DNA]</scope>
</reference>
<gene>
    <name evidence="12" type="ORF">A2557_05330</name>
</gene>
<comment type="subcellular location">
    <subcellularLocation>
        <location evidence="1">Cell inner membrane</location>
        <topology evidence="1">Single-pass membrane protein</topology>
    </subcellularLocation>
</comment>
<dbReference type="InterPro" id="IPR012902">
    <property type="entry name" value="N_methyl_site"/>
</dbReference>
<keyword evidence="7 10" id="KW-0812">Transmembrane</keyword>
<dbReference type="GO" id="GO:0015627">
    <property type="term" value="C:type II protein secretion system complex"/>
    <property type="evidence" value="ECO:0007669"/>
    <property type="project" value="InterPro"/>
</dbReference>
<dbReference type="Pfam" id="PF08334">
    <property type="entry name" value="T2SSG"/>
    <property type="match status" value="1"/>
</dbReference>
<dbReference type="SUPFAM" id="SSF54523">
    <property type="entry name" value="Pili subunits"/>
    <property type="match status" value="1"/>
</dbReference>
<evidence type="ECO:0000256" key="10">
    <source>
        <dbReference type="SAM" id="Phobius"/>
    </source>
</evidence>
<protein>
    <recommendedName>
        <fullName evidence="3">Type II secretion system core protein G</fullName>
    </recommendedName>
</protein>
<keyword evidence="5" id="KW-0488">Methylation</keyword>
<feature type="transmembrane region" description="Helical" evidence="10">
    <location>
        <begin position="12"/>
        <end position="38"/>
    </location>
</feature>
<accession>A0A1F6GVP9</accession>
<comment type="caution">
    <text evidence="12">The sequence shown here is derived from an EMBL/GenBank/DDBJ whole genome shotgun (WGS) entry which is preliminary data.</text>
</comment>
<dbReference type="PRINTS" id="PR00813">
    <property type="entry name" value="BCTERIALGSPG"/>
</dbReference>
<evidence type="ECO:0000256" key="4">
    <source>
        <dbReference type="ARBA" id="ARBA00022475"/>
    </source>
</evidence>
<dbReference type="Proteomes" id="UP000177583">
    <property type="component" value="Unassembled WGS sequence"/>
</dbReference>
<proteinExistence type="inferred from homology"/>
<dbReference type="InterPro" id="IPR013545">
    <property type="entry name" value="T2SS_protein-GspG_C"/>
</dbReference>
<dbReference type="InterPro" id="IPR000983">
    <property type="entry name" value="Bac_GSPG_pilin"/>
</dbReference>
<dbReference type="InterPro" id="IPR010054">
    <property type="entry name" value="Type2_sec_GspG"/>
</dbReference>
<evidence type="ECO:0000256" key="1">
    <source>
        <dbReference type="ARBA" id="ARBA00004377"/>
    </source>
</evidence>
<dbReference type="EMBL" id="MFNF01000025">
    <property type="protein sequence ID" value="OGH02121.1"/>
    <property type="molecule type" value="Genomic_DNA"/>
</dbReference>
<keyword evidence="4" id="KW-1003">Cell membrane</keyword>
<evidence type="ECO:0000313" key="13">
    <source>
        <dbReference type="Proteomes" id="UP000177583"/>
    </source>
</evidence>
<dbReference type="GO" id="GO:0005886">
    <property type="term" value="C:plasma membrane"/>
    <property type="evidence" value="ECO:0007669"/>
    <property type="project" value="UniProtKB-SubCell"/>
</dbReference>
<keyword evidence="8 10" id="KW-1133">Transmembrane helix</keyword>